<reference evidence="2" key="1">
    <citation type="submission" date="2020-10" db="EMBL/GenBank/DDBJ databases">
        <authorList>
            <person name="Gilroy R."/>
        </authorList>
    </citation>
    <scope>NUCLEOTIDE SEQUENCE</scope>
    <source>
        <strain evidence="2">ChiHecec3B27-6122</strain>
    </source>
</reference>
<keyword evidence="1" id="KW-1133">Transmembrane helix</keyword>
<feature type="transmembrane region" description="Helical" evidence="1">
    <location>
        <begin position="31"/>
        <end position="52"/>
    </location>
</feature>
<reference evidence="2" key="2">
    <citation type="journal article" date="2021" name="PeerJ">
        <title>Extensive microbial diversity within the chicken gut microbiome revealed by metagenomics and culture.</title>
        <authorList>
            <person name="Gilroy R."/>
            <person name="Ravi A."/>
            <person name="Getino M."/>
            <person name="Pursley I."/>
            <person name="Horton D.L."/>
            <person name="Alikhan N.F."/>
            <person name="Baker D."/>
            <person name="Gharbi K."/>
            <person name="Hall N."/>
            <person name="Watson M."/>
            <person name="Adriaenssens E.M."/>
            <person name="Foster-Nyarko E."/>
            <person name="Jarju S."/>
            <person name="Secka A."/>
            <person name="Antonio M."/>
            <person name="Oren A."/>
            <person name="Chaudhuri R.R."/>
            <person name="La Ragione R."/>
            <person name="Hildebrand F."/>
            <person name="Pallen M.J."/>
        </authorList>
    </citation>
    <scope>NUCLEOTIDE SEQUENCE</scope>
    <source>
        <strain evidence="2">ChiHecec3B27-6122</strain>
    </source>
</reference>
<dbReference type="AlphaFoldDB" id="A0A9D1K7P7"/>
<keyword evidence="1" id="KW-0812">Transmembrane</keyword>
<comment type="caution">
    <text evidence="2">The sequence shown here is derived from an EMBL/GenBank/DDBJ whole genome shotgun (WGS) entry which is preliminary data.</text>
</comment>
<protein>
    <submittedName>
        <fullName evidence="2">Permease</fullName>
    </submittedName>
</protein>
<name>A0A9D1K7P7_9FIRM</name>
<feature type="transmembrane region" description="Helical" evidence="1">
    <location>
        <begin position="123"/>
        <end position="143"/>
    </location>
</feature>
<keyword evidence="1" id="KW-0472">Membrane</keyword>
<evidence type="ECO:0000313" key="2">
    <source>
        <dbReference type="EMBL" id="HIS96564.1"/>
    </source>
</evidence>
<proteinExistence type="predicted"/>
<evidence type="ECO:0000313" key="3">
    <source>
        <dbReference type="Proteomes" id="UP000886876"/>
    </source>
</evidence>
<organism evidence="2 3">
    <name type="scientific">Candidatus Scatomorpha pullistercoris</name>
    <dbReference type="NCBI Taxonomy" id="2840929"/>
    <lineage>
        <taxon>Bacteria</taxon>
        <taxon>Bacillati</taxon>
        <taxon>Bacillota</taxon>
        <taxon>Clostridia</taxon>
        <taxon>Eubacteriales</taxon>
        <taxon>Candidatus Scatomorpha</taxon>
    </lineage>
</organism>
<feature type="transmembrane region" description="Helical" evidence="1">
    <location>
        <begin position="64"/>
        <end position="86"/>
    </location>
</feature>
<feature type="transmembrane region" description="Helical" evidence="1">
    <location>
        <begin position="178"/>
        <end position="201"/>
    </location>
</feature>
<sequence>MIWLRLAGATAAFIFGLCTAFRPKIPLYYKIIFFGMASCFLGSCYEALAQLLRPSAAEGFHVGYFGYIGLFFFLYSSYYGAINSLADGGGRDYRRYRLAAGLAALAVCAAGLCGAWLRSEQHLLLSIFTLPVTMAAYFAAKLLIMPDVELGITAAMRPFNALALGLCAVQLLEFCWSFGGAAGWLIAALDGLLLAASLPVARKGVRRWFM</sequence>
<accession>A0A9D1K7P7</accession>
<feature type="transmembrane region" description="Helical" evidence="1">
    <location>
        <begin position="6"/>
        <end position="22"/>
    </location>
</feature>
<dbReference type="Proteomes" id="UP000886876">
    <property type="component" value="Unassembled WGS sequence"/>
</dbReference>
<feature type="transmembrane region" description="Helical" evidence="1">
    <location>
        <begin position="98"/>
        <end position="117"/>
    </location>
</feature>
<evidence type="ECO:0000256" key="1">
    <source>
        <dbReference type="SAM" id="Phobius"/>
    </source>
</evidence>
<dbReference type="EMBL" id="DVJS01000026">
    <property type="protein sequence ID" value="HIS96564.1"/>
    <property type="molecule type" value="Genomic_DNA"/>
</dbReference>
<gene>
    <name evidence="2" type="ORF">IAD42_01160</name>
</gene>